<evidence type="ECO:0000259" key="8">
    <source>
        <dbReference type="Pfam" id="PF01494"/>
    </source>
</evidence>
<evidence type="ECO:0000313" key="9">
    <source>
        <dbReference type="EMBL" id="AQS83799.1"/>
    </source>
</evidence>
<dbReference type="GO" id="GO:0004497">
    <property type="term" value="F:monooxygenase activity"/>
    <property type="evidence" value="ECO:0007669"/>
    <property type="project" value="UniProtKB-KW"/>
</dbReference>
<comment type="pathway">
    <text evidence="2">Cofactor biosynthesis; ubiquinone biosynthesis.</text>
</comment>
<evidence type="ECO:0000256" key="2">
    <source>
        <dbReference type="ARBA" id="ARBA00004749"/>
    </source>
</evidence>
<dbReference type="OrthoDB" id="9796623at2"/>
<dbReference type="InterPro" id="IPR010971">
    <property type="entry name" value="UbiH/COQ6"/>
</dbReference>
<accession>A0A1U9KDI6</accession>
<proteinExistence type="inferred from homology"/>
<dbReference type="NCBIfam" id="TIGR01988">
    <property type="entry name" value="Ubi-OHases"/>
    <property type="match status" value="1"/>
</dbReference>
<dbReference type="GO" id="GO:0071949">
    <property type="term" value="F:FAD binding"/>
    <property type="evidence" value="ECO:0007669"/>
    <property type="project" value="InterPro"/>
</dbReference>
<gene>
    <name evidence="9" type="ORF">A0U92_02340</name>
</gene>
<dbReference type="GO" id="GO:0006744">
    <property type="term" value="P:ubiquinone biosynthetic process"/>
    <property type="evidence" value="ECO:0007669"/>
    <property type="project" value="UniProtKB-UniPathway"/>
</dbReference>
<dbReference type="UniPathway" id="UPA00232"/>
<dbReference type="KEGG" id="aace:A0U92_02340"/>
<sequence>MSIFSDHDMTSERDVTIVGGGPVGLAAALALDAAGVSVAVLERAPGAVWSEPAFDGREIALTYHARALLERLGAWRHIPDSVICPLNEARIETGHGNHPLIFEADHPAGTKEAPLGWLVSNNMIRRALYAEAAERPGITLLPDIAVETVRQDTDTAVVRCQGARPGRVRSRLVIAADGRFSPTRRRAGIGAVIHDFGRMMMVCRMAHDLPHHNVALQWFAEGQTIALLPVNGRASSLVLTLPPAEIQRLMQTEQDAFNAEIMERVGNRLGSMRLVSTRHAYPLKCVYAHRFAARRLALLGDAAVGMHPITAHGFNLGLRGAEVLAGEVEAAFSHGQDIGSASVLRRFEKKHRTATMPLFAATNGIATLYTHDAAPFRLLRSLGLRVADALPPLKSAVTGMLMDRSPAA</sequence>
<keyword evidence="5" id="KW-0274">FAD</keyword>
<keyword evidence="4" id="KW-0285">Flavoprotein</keyword>
<dbReference type="PANTHER" id="PTHR43876:SF25">
    <property type="entry name" value="MONOOXYGENASE NMA2164"/>
    <property type="match status" value="1"/>
</dbReference>
<dbReference type="GO" id="GO:0016705">
    <property type="term" value="F:oxidoreductase activity, acting on paired donors, with incorporation or reduction of molecular oxygen"/>
    <property type="evidence" value="ECO:0007669"/>
    <property type="project" value="InterPro"/>
</dbReference>
<dbReference type="AlphaFoldDB" id="A0A1U9KDI6"/>
<comment type="cofactor">
    <cofactor evidence="1">
        <name>FAD</name>
        <dbReference type="ChEBI" id="CHEBI:57692"/>
    </cofactor>
</comment>
<protein>
    <recommendedName>
        <fullName evidence="8">FAD-binding domain-containing protein</fullName>
    </recommendedName>
</protein>
<keyword evidence="6" id="KW-0560">Oxidoreductase</keyword>
<dbReference type="eggNOG" id="COG0654">
    <property type="taxonomic scope" value="Bacteria"/>
</dbReference>
<evidence type="ECO:0000256" key="1">
    <source>
        <dbReference type="ARBA" id="ARBA00001974"/>
    </source>
</evidence>
<name>A0A1U9KDI6_ACEAC</name>
<dbReference type="STRING" id="435.A0U92_02340"/>
<dbReference type="Proteomes" id="UP000188937">
    <property type="component" value="Chromosome"/>
</dbReference>
<evidence type="ECO:0000256" key="4">
    <source>
        <dbReference type="ARBA" id="ARBA00022630"/>
    </source>
</evidence>
<dbReference type="SUPFAM" id="SSF51905">
    <property type="entry name" value="FAD/NAD(P)-binding domain"/>
    <property type="match status" value="1"/>
</dbReference>
<dbReference type="PRINTS" id="PR00420">
    <property type="entry name" value="RNGMNOXGNASE"/>
</dbReference>
<organism evidence="9 10">
    <name type="scientific">Acetobacter aceti</name>
    <dbReference type="NCBI Taxonomy" id="435"/>
    <lineage>
        <taxon>Bacteria</taxon>
        <taxon>Pseudomonadati</taxon>
        <taxon>Pseudomonadota</taxon>
        <taxon>Alphaproteobacteria</taxon>
        <taxon>Acetobacterales</taxon>
        <taxon>Acetobacteraceae</taxon>
        <taxon>Acetobacter</taxon>
        <taxon>Acetobacter subgen. Acetobacter</taxon>
    </lineage>
</organism>
<dbReference type="InterPro" id="IPR051205">
    <property type="entry name" value="UbiH/COQ6_monooxygenase"/>
</dbReference>
<comment type="similarity">
    <text evidence="3">Belongs to the UbiH/COQ6 family.</text>
</comment>
<evidence type="ECO:0000256" key="5">
    <source>
        <dbReference type="ARBA" id="ARBA00022827"/>
    </source>
</evidence>
<keyword evidence="7" id="KW-0503">Monooxygenase</keyword>
<dbReference type="PANTHER" id="PTHR43876">
    <property type="entry name" value="UBIQUINONE BIOSYNTHESIS MONOOXYGENASE COQ6, MITOCHONDRIAL"/>
    <property type="match status" value="1"/>
</dbReference>
<reference evidence="9 10" key="1">
    <citation type="submission" date="2016-03" db="EMBL/GenBank/DDBJ databases">
        <title>Acetic acid bacteria sequencing.</title>
        <authorList>
            <person name="Brandt J."/>
            <person name="Jakob F."/>
            <person name="Vogel R.F."/>
        </authorList>
    </citation>
    <scope>NUCLEOTIDE SEQUENCE [LARGE SCALE GENOMIC DNA]</scope>
    <source>
        <strain evidence="9 10">TMW2.1153</strain>
    </source>
</reference>
<evidence type="ECO:0000256" key="3">
    <source>
        <dbReference type="ARBA" id="ARBA00005349"/>
    </source>
</evidence>
<dbReference type="Gene3D" id="3.50.50.60">
    <property type="entry name" value="FAD/NAD(P)-binding domain"/>
    <property type="match status" value="2"/>
</dbReference>
<evidence type="ECO:0000313" key="10">
    <source>
        <dbReference type="Proteomes" id="UP000188937"/>
    </source>
</evidence>
<evidence type="ECO:0000256" key="7">
    <source>
        <dbReference type="ARBA" id="ARBA00023033"/>
    </source>
</evidence>
<dbReference type="Pfam" id="PF01494">
    <property type="entry name" value="FAD_binding_3"/>
    <property type="match status" value="1"/>
</dbReference>
<dbReference type="NCBIfam" id="NF006593">
    <property type="entry name" value="PRK09126.1"/>
    <property type="match status" value="1"/>
</dbReference>
<dbReference type="EMBL" id="CP014692">
    <property type="protein sequence ID" value="AQS83799.1"/>
    <property type="molecule type" value="Genomic_DNA"/>
</dbReference>
<keyword evidence="10" id="KW-1185">Reference proteome</keyword>
<dbReference type="InterPro" id="IPR002938">
    <property type="entry name" value="FAD-bd"/>
</dbReference>
<feature type="domain" description="FAD-binding" evidence="8">
    <location>
        <begin position="14"/>
        <end position="326"/>
    </location>
</feature>
<dbReference type="InterPro" id="IPR036188">
    <property type="entry name" value="FAD/NAD-bd_sf"/>
</dbReference>
<evidence type="ECO:0000256" key="6">
    <source>
        <dbReference type="ARBA" id="ARBA00023002"/>
    </source>
</evidence>